<comment type="caution">
    <text evidence="1">The sequence shown here is derived from an EMBL/GenBank/DDBJ whole genome shotgun (WGS) entry which is preliminary data.</text>
</comment>
<dbReference type="OrthoDB" id="442401at2759"/>
<gene>
    <name evidence="1" type="ORF">SNAT2548_LOCUS29121</name>
</gene>
<organism evidence="1 2">
    <name type="scientific">Symbiodinium natans</name>
    <dbReference type="NCBI Taxonomy" id="878477"/>
    <lineage>
        <taxon>Eukaryota</taxon>
        <taxon>Sar</taxon>
        <taxon>Alveolata</taxon>
        <taxon>Dinophyceae</taxon>
        <taxon>Suessiales</taxon>
        <taxon>Symbiodiniaceae</taxon>
        <taxon>Symbiodinium</taxon>
    </lineage>
</organism>
<accession>A0A812T5K9</accession>
<dbReference type="EMBL" id="CAJNDS010002545">
    <property type="protein sequence ID" value="CAE7520345.1"/>
    <property type="molecule type" value="Genomic_DNA"/>
</dbReference>
<evidence type="ECO:0000313" key="2">
    <source>
        <dbReference type="Proteomes" id="UP000604046"/>
    </source>
</evidence>
<evidence type="ECO:0000313" key="1">
    <source>
        <dbReference type="EMBL" id="CAE7520345.1"/>
    </source>
</evidence>
<protein>
    <submittedName>
        <fullName evidence="1">Uncharacterized protein</fullName>
    </submittedName>
</protein>
<name>A0A812T5K9_9DINO</name>
<reference evidence="1" key="1">
    <citation type="submission" date="2021-02" db="EMBL/GenBank/DDBJ databases">
        <authorList>
            <person name="Dougan E. K."/>
            <person name="Rhodes N."/>
            <person name="Thang M."/>
            <person name="Chan C."/>
        </authorList>
    </citation>
    <scope>NUCLEOTIDE SEQUENCE</scope>
</reference>
<sequence>MQEVLRGGSRSGLEKIEASIWQTYQALPKNEFGHIGPRAVRYLVHNYFAKEHGWLIKGLEPHGHQADMSQVHEVNILQDKAPALVESLLEAQRRGRGLALQDAVAMVATLERLIFDEAVILLHAAYRLNSVVPVVQLDEASMHEVLSSYLVLFEMGQKADLNNTDLHRALKTRAAEVSSNWPLLVEFEQDSLHNYLYANKDKRNPFLAVQMFDFEDAVSIVESMAHGYGKWQNTECQQMKRELMDLDSEGHGLVPLGRFYSQPENAEYHFTETREYLRQIGALQESSAGLHVRIANYMTGPSNCIASSSYYSVCCLNECEGLMNELEAKVLAPTTTPHRLLDLVVNMSSATIDAPRQIPAALEQKLHLIAKHNDGQVPLHGRLFAQWMHYAFPHECPYPQIAEDASVLTPTYWEKEKSTVNRTERAQLAEAHHSISEAPQVAEDVLELSWSDHELLVVQEVPKAGGSVLRILMQLALLLGLLHTTMRNCSTTMAAAKRDSKGGRAATWERRTSRKQIPQICYLSITALTL</sequence>
<keyword evidence="2" id="KW-1185">Reference proteome</keyword>
<dbReference type="Proteomes" id="UP000604046">
    <property type="component" value="Unassembled WGS sequence"/>
</dbReference>
<proteinExistence type="predicted"/>
<dbReference type="AlphaFoldDB" id="A0A812T5K9"/>